<reference evidence="8" key="1">
    <citation type="submission" date="2021-04" db="EMBL/GenBank/DDBJ databases">
        <authorList>
            <consortium name="Molecular Ecology Group"/>
        </authorList>
    </citation>
    <scope>NUCLEOTIDE SEQUENCE</scope>
</reference>
<keyword evidence="4 5" id="KW-0472">Membrane</keyword>
<name>A0A8S3Z1T2_9EUPU</name>
<evidence type="ECO:0000256" key="3">
    <source>
        <dbReference type="ARBA" id="ARBA00022692"/>
    </source>
</evidence>
<accession>A0A8S3Z1T2</accession>
<dbReference type="OrthoDB" id="250329at2759"/>
<keyword evidence="7" id="KW-1133">Transmembrane helix</keyword>
<dbReference type="SUPFAM" id="SSF103506">
    <property type="entry name" value="Mitochondrial carrier"/>
    <property type="match status" value="1"/>
</dbReference>
<gene>
    <name evidence="8" type="ORF">CUNI_LOCUS7158</name>
</gene>
<comment type="similarity">
    <text evidence="2 6">Belongs to the mitochondrial carrier (TC 2.A.29) family.</text>
</comment>
<evidence type="ECO:0000256" key="7">
    <source>
        <dbReference type="SAM" id="Phobius"/>
    </source>
</evidence>
<evidence type="ECO:0000313" key="9">
    <source>
        <dbReference type="Proteomes" id="UP000678393"/>
    </source>
</evidence>
<proteinExistence type="inferred from homology"/>
<dbReference type="GO" id="GO:0016020">
    <property type="term" value="C:membrane"/>
    <property type="evidence" value="ECO:0007669"/>
    <property type="project" value="UniProtKB-SubCell"/>
</dbReference>
<protein>
    <recommendedName>
        <fullName evidence="10">Solute carrier family 25 member 44</fullName>
    </recommendedName>
</protein>
<evidence type="ECO:0000256" key="2">
    <source>
        <dbReference type="ARBA" id="ARBA00006375"/>
    </source>
</evidence>
<dbReference type="GO" id="GO:0015658">
    <property type="term" value="F:branched-chain amino acid transmembrane transporter activity"/>
    <property type="evidence" value="ECO:0007669"/>
    <property type="project" value="InterPro"/>
</dbReference>
<dbReference type="InterPro" id="IPR042164">
    <property type="entry name" value="SLC25A44"/>
</dbReference>
<dbReference type="Pfam" id="PF00153">
    <property type="entry name" value="Mito_carr"/>
    <property type="match status" value="2"/>
</dbReference>
<dbReference type="PANTHER" id="PTHR46314:SF2">
    <property type="entry name" value="SOLUTE CARRIER FAMILY 25 MEMBER 44"/>
    <property type="match status" value="1"/>
</dbReference>
<dbReference type="InterPro" id="IPR018108">
    <property type="entry name" value="MCP_transmembrane"/>
</dbReference>
<dbReference type="AlphaFoldDB" id="A0A8S3Z1T2"/>
<dbReference type="Proteomes" id="UP000678393">
    <property type="component" value="Unassembled WGS sequence"/>
</dbReference>
<feature type="transmembrane region" description="Helical" evidence="7">
    <location>
        <begin position="21"/>
        <end position="40"/>
    </location>
</feature>
<dbReference type="Gene3D" id="1.50.40.10">
    <property type="entry name" value="Mitochondrial carrier domain"/>
    <property type="match status" value="2"/>
</dbReference>
<organism evidence="8 9">
    <name type="scientific">Candidula unifasciata</name>
    <dbReference type="NCBI Taxonomy" id="100452"/>
    <lineage>
        <taxon>Eukaryota</taxon>
        <taxon>Metazoa</taxon>
        <taxon>Spiralia</taxon>
        <taxon>Lophotrochozoa</taxon>
        <taxon>Mollusca</taxon>
        <taxon>Gastropoda</taxon>
        <taxon>Heterobranchia</taxon>
        <taxon>Euthyneura</taxon>
        <taxon>Panpulmonata</taxon>
        <taxon>Eupulmonata</taxon>
        <taxon>Stylommatophora</taxon>
        <taxon>Helicina</taxon>
        <taxon>Helicoidea</taxon>
        <taxon>Geomitridae</taxon>
        <taxon>Candidula</taxon>
    </lineage>
</organism>
<evidence type="ECO:0000313" key="8">
    <source>
        <dbReference type="EMBL" id="CAG5121600.1"/>
    </source>
</evidence>
<keyword evidence="3 5" id="KW-0812">Transmembrane</keyword>
<comment type="subcellular location">
    <subcellularLocation>
        <location evidence="1">Membrane</location>
        <topology evidence="1">Multi-pass membrane protein</topology>
    </subcellularLocation>
</comment>
<evidence type="ECO:0000256" key="5">
    <source>
        <dbReference type="PROSITE-ProRule" id="PRU00282"/>
    </source>
</evidence>
<feature type="repeat" description="Solcar" evidence="5">
    <location>
        <begin position="162"/>
        <end position="243"/>
    </location>
</feature>
<evidence type="ECO:0000256" key="1">
    <source>
        <dbReference type="ARBA" id="ARBA00004141"/>
    </source>
</evidence>
<feature type="repeat" description="Solcar" evidence="5">
    <location>
        <begin position="20"/>
        <end position="101"/>
    </location>
</feature>
<dbReference type="PANTHER" id="PTHR46314">
    <property type="entry name" value="SOLUTE CARRIER FAMILY 25 MEMBER 44"/>
    <property type="match status" value="1"/>
</dbReference>
<evidence type="ECO:0000256" key="6">
    <source>
        <dbReference type="RuleBase" id="RU000488"/>
    </source>
</evidence>
<dbReference type="EMBL" id="CAJHNH020001113">
    <property type="protein sequence ID" value="CAG5121600.1"/>
    <property type="molecule type" value="Genomic_DNA"/>
</dbReference>
<dbReference type="PROSITE" id="PS50920">
    <property type="entry name" value="SOLCAR"/>
    <property type="match status" value="2"/>
</dbReference>
<dbReference type="GO" id="GO:0009083">
    <property type="term" value="P:branched-chain amino acid catabolic process"/>
    <property type="evidence" value="ECO:0007669"/>
    <property type="project" value="InterPro"/>
</dbReference>
<sequence>MSFEVQEIQVIEMKMLDKRKYYPLTLVSGLAVRSLMYPFMLIKTRLQIQKGNTVYRGTFDAFVKISVNEGRAGLYRGFWVSCLQLFPTVAYVSSYEWTRHYMSEHFGIHDNRLRSFFGGGLASTIAQTIAVPLDIVTQHLMLIGGRGSSKVLLSNMAPVYIPRLAIQVVAAPLGGVSAAVITNPIDVIRARIQVEGTYFKETVQLLWKEEGLWMVTKGLSARLVQSIPLSFFVILGYETVKRWSVLEEYKDQVRW</sequence>
<dbReference type="InterPro" id="IPR023395">
    <property type="entry name" value="MCP_dom_sf"/>
</dbReference>
<evidence type="ECO:0000256" key="4">
    <source>
        <dbReference type="ARBA" id="ARBA00023136"/>
    </source>
</evidence>
<evidence type="ECO:0008006" key="10">
    <source>
        <dbReference type="Google" id="ProtNLM"/>
    </source>
</evidence>
<dbReference type="GO" id="GO:0005739">
    <property type="term" value="C:mitochondrion"/>
    <property type="evidence" value="ECO:0007669"/>
    <property type="project" value="InterPro"/>
</dbReference>
<comment type="caution">
    <text evidence="8">The sequence shown here is derived from an EMBL/GenBank/DDBJ whole genome shotgun (WGS) entry which is preliminary data.</text>
</comment>
<keyword evidence="9" id="KW-1185">Reference proteome</keyword>
<keyword evidence="6" id="KW-0813">Transport</keyword>